<accession>A0A226WQN2</accession>
<dbReference type="Proteomes" id="UP000214720">
    <property type="component" value="Unassembled WGS sequence"/>
</dbReference>
<sequence length="37" mass="4261">MLAQPGKRFAITVVQYAYEVVHDLILYGHTHVNLYSI</sequence>
<proteinExistence type="predicted"/>
<dbReference type="EMBL" id="MTHB01000247">
    <property type="protein sequence ID" value="OXC73494.1"/>
    <property type="molecule type" value="Genomic_DNA"/>
</dbReference>
<comment type="caution">
    <text evidence="1">The sequence shown here is derived from an EMBL/GenBank/DDBJ whole genome shotgun (WGS) entry which is preliminary data.</text>
</comment>
<evidence type="ECO:0000313" key="1">
    <source>
        <dbReference type="EMBL" id="OXC73494.1"/>
    </source>
</evidence>
<reference evidence="2" key="1">
    <citation type="submission" date="2017-01" db="EMBL/GenBank/DDBJ databases">
        <title>Genome Analysis of Deinococcus marmoris KOPRI26562.</title>
        <authorList>
            <person name="Kim J.H."/>
            <person name="Oh H.-M."/>
        </authorList>
    </citation>
    <scope>NUCLEOTIDE SEQUENCE [LARGE SCALE GENOMIC DNA]</scope>
    <source>
        <strain evidence="2">PAMC 26633</strain>
    </source>
</reference>
<gene>
    <name evidence="1" type="ORF">BSU04_36915</name>
</gene>
<dbReference type="AlphaFoldDB" id="A0A226WQN2"/>
<evidence type="ECO:0000313" key="2">
    <source>
        <dbReference type="Proteomes" id="UP000214720"/>
    </source>
</evidence>
<name>A0A226WQN2_CABSO</name>
<protein>
    <submittedName>
        <fullName evidence="1">Uncharacterized protein</fullName>
    </submittedName>
</protein>
<organism evidence="1 2">
    <name type="scientific">Caballeronia sordidicola</name>
    <name type="common">Burkholderia sordidicola</name>
    <dbReference type="NCBI Taxonomy" id="196367"/>
    <lineage>
        <taxon>Bacteria</taxon>
        <taxon>Pseudomonadati</taxon>
        <taxon>Pseudomonadota</taxon>
        <taxon>Betaproteobacteria</taxon>
        <taxon>Burkholderiales</taxon>
        <taxon>Burkholderiaceae</taxon>
        <taxon>Caballeronia</taxon>
    </lineage>
</organism>